<dbReference type="PANTHER" id="PTHR46791:SF13">
    <property type="entry name" value="CLR5 DOMAIN-CONTAINING PROTEIN"/>
    <property type="match status" value="1"/>
</dbReference>
<reference evidence="2 3" key="1">
    <citation type="submission" date="2022-12" db="EMBL/GenBank/DDBJ databases">
        <title>Chromosome-level genome of Tegillarca granosa.</title>
        <authorList>
            <person name="Kim J."/>
        </authorList>
    </citation>
    <scope>NUCLEOTIDE SEQUENCE [LARGE SCALE GENOMIC DNA]</scope>
    <source>
        <strain evidence="2">Teg-2019</strain>
        <tissue evidence="2">Adductor muscle</tissue>
    </source>
</reference>
<accession>A0ABQ9EJE7</accession>
<dbReference type="InterPro" id="IPR058913">
    <property type="entry name" value="Integrase_dom_put"/>
</dbReference>
<evidence type="ECO:0000313" key="3">
    <source>
        <dbReference type="Proteomes" id="UP001217089"/>
    </source>
</evidence>
<dbReference type="PANTHER" id="PTHR46791">
    <property type="entry name" value="EXPRESSED PROTEIN"/>
    <property type="match status" value="1"/>
</dbReference>
<protein>
    <recommendedName>
        <fullName evidence="1">Integrase core domain-containing protein</fullName>
    </recommendedName>
</protein>
<evidence type="ECO:0000313" key="2">
    <source>
        <dbReference type="EMBL" id="KAJ8303343.1"/>
    </source>
</evidence>
<organism evidence="2 3">
    <name type="scientific">Tegillarca granosa</name>
    <name type="common">Malaysian cockle</name>
    <name type="synonym">Anadara granosa</name>
    <dbReference type="NCBI Taxonomy" id="220873"/>
    <lineage>
        <taxon>Eukaryota</taxon>
        <taxon>Metazoa</taxon>
        <taxon>Spiralia</taxon>
        <taxon>Lophotrochozoa</taxon>
        <taxon>Mollusca</taxon>
        <taxon>Bivalvia</taxon>
        <taxon>Autobranchia</taxon>
        <taxon>Pteriomorphia</taxon>
        <taxon>Arcoida</taxon>
        <taxon>Arcoidea</taxon>
        <taxon>Arcidae</taxon>
        <taxon>Tegillarca</taxon>
    </lineage>
</organism>
<feature type="domain" description="Integrase core" evidence="1">
    <location>
        <begin position="104"/>
        <end position="222"/>
    </location>
</feature>
<name>A0ABQ9EJE7_TEGGR</name>
<dbReference type="EMBL" id="JARBDR010000917">
    <property type="protein sequence ID" value="KAJ8303343.1"/>
    <property type="molecule type" value="Genomic_DNA"/>
</dbReference>
<dbReference type="Pfam" id="PF24764">
    <property type="entry name" value="rva_4"/>
    <property type="match status" value="1"/>
</dbReference>
<dbReference type="Proteomes" id="UP001217089">
    <property type="component" value="Unassembled WGS sequence"/>
</dbReference>
<sequence>MSRRPNKISGFDAFGLEVLIISIFRFNEYLGCPKSEHLANIIEVAHFLKRLLRESSRLYGYKFMHLKSIQHGFVVNQETVRLLMHFLDPVGIEHRRRGRLQRRVYNNPGPDFMWHMDSYDKLKPYGFCINGAITSSDPAVIGSYFLKAVASKLGCPVRVRADRGTENGHVEAMQTFLRMGHGNTFSSVPFMYGSSNHNQRIEAWWCFLRRHMAQFWMNIFHIFQI</sequence>
<proteinExistence type="predicted"/>
<evidence type="ECO:0000259" key="1">
    <source>
        <dbReference type="Pfam" id="PF24764"/>
    </source>
</evidence>
<gene>
    <name evidence="2" type="ORF">KUTeg_019739</name>
</gene>
<keyword evidence="3" id="KW-1185">Reference proteome</keyword>
<comment type="caution">
    <text evidence="2">The sequence shown here is derived from an EMBL/GenBank/DDBJ whole genome shotgun (WGS) entry which is preliminary data.</text>
</comment>